<gene>
    <name evidence="2" type="ORF">FWK35_00020870</name>
</gene>
<reference evidence="2 3" key="1">
    <citation type="submission" date="2019-08" db="EMBL/GenBank/DDBJ databases">
        <title>Whole genome of Aphis craccivora.</title>
        <authorList>
            <person name="Voronova N.V."/>
            <person name="Shulinski R.S."/>
            <person name="Bandarenka Y.V."/>
            <person name="Zhorov D.G."/>
            <person name="Warner D."/>
        </authorList>
    </citation>
    <scope>NUCLEOTIDE SEQUENCE [LARGE SCALE GENOMIC DNA]</scope>
    <source>
        <strain evidence="2">180601</strain>
        <tissue evidence="2">Whole Body</tissue>
    </source>
</reference>
<sequence length="131" mass="15839">MLAKTEEEHVMAMQRSDEKLRYIIDNLTKRPEECTVAENNYVLREGILYRTVKVQEKTRQLWVVPDKDRMWKSLVVRCHDLSSHFALERMVSKIIERYYFARMRRVPTKYISHIQTSRVDTDLLFVNLQDF</sequence>
<dbReference type="Proteomes" id="UP000478052">
    <property type="component" value="Unassembled WGS sequence"/>
</dbReference>
<protein>
    <recommendedName>
        <fullName evidence="1">Integrase zinc-binding domain-containing protein</fullName>
    </recommendedName>
</protein>
<dbReference type="OrthoDB" id="6757680at2759"/>
<dbReference type="EMBL" id="VUJU01005193">
    <property type="protein sequence ID" value="KAF0751988.1"/>
    <property type="molecule type" value="Genomic_DNA"/>
</dbReference>
<name>A0A6G0Y9Y7_APHCR</name>
<feature type="domain" description="Integrase zinc-binding" evidence="1">
    <location>
        <begin position="69"/>
        <end position="112"/>
    </location>
</feature>
<keyword evidence="3" id="KW-1185">Reference proteome</keyword>
<accession>A0A6G0Y9Y7</accession>
<dbReference type="Gene3D" id="1.10.340.70">
    <property type="match status" value="1"/>
</dbReference>
<comment type="caution">
    <text evidence="2">The sequence shown here is derived from an EMBL/GenBank/DDBJ whole genome shotgun (WGS) entry which is preliminary data.</text>
</comment>
<evidence type="ECO:0000259" key="1">
    <source>
        <dbReference type="Pfam" id="PF17921"/>
    </source>
</evidence>
<dbReference type="AlphaFoldDB" id="A0A6G0Y9Y7"/>
<proteinExistence type="predicted"/>
<dbReference type="InterPro" id="IPR041588">
    <property type="entry name" value="Integrase_H2C2"/>
</dbReference>
<evidence type="ECO:0000313" key="3">
    <source>
        <dbReference type="Proteomes" id="UP000478052"/>
    </source>
</evidence>
<dbReference type="Pfam" id="PF17921">
    <property type="entry name" value="Integrase_H2C2"/>
    <property type="match status" value="1"/>
</dbReference>
<organism evidence="2 3">
    <name type="scientific">Aphis craccivora</name>
    <name type="common">Cowpea aphid</name>
    <dbReference type="NCBI Taxonomy" id="307492"/>
    <lineage>
        <taxon>Eukaryota</taxon>
        <taxon>Metazoa</taxon>
        <taxon>Ecdysozoa</taxon>
        <taxon>Arthropoda</taxon>
        <taxon>Hexapoda</taxon>
        <taxon>Insecta</taxon>
        <taxon>Pterygota</taxon>
        <taxon>Neoptera</taxon>
        <taxon>Paraneoptera</taxon>
        <taxon>Hemiptera</taxon>
        <taxon>Sternorrhyncha</taxon>
        <taxon>Aphidomorpha</taxon>
        <taxon>Aphidoidea</taxon>
        <taxon>Aphididae</taxon>
        <taxon>Aphidini</taxon>
        <taxon>Aphis</taxon>
        <taxon>Aphis</taxon>
    </lineage>
</organism>
<evidence type="ECO:0000313" key="2">
    <source>
        <dbReference type="EMBL" id="KAF0751988.1"/>
    </source>
</evidence>